<comment type="caution">
    <text evidence="18">The sequence shown here is derived from an EMBL/GenBank/DDBJ whole genome shotgun (WGS) entry which is preliminary data.</text>
</comment>
<evidence type="ECO:0000256" key="1">
    <source>
        <dbReference type="ARBA" id="ARBA00004141"/>
    </source>
</evidence>
<dbReference type="InParanoid" id="A0A2S8SR62"/>
<keyword evidence="5" id="KW-0133">Cell shape</keyword>
<dbReference type="PANTHER" id="PTHR30474:SF2">
    <property type="entry name" value="PEPTIDOGLYCAN GLYCOSYLTRANSFERASE FTSW-RELATED"/>
    <property type="match status" value="1"/>
</dbReference>
<feature type="compositionally biased region" description="Polar residues" evidence="16">
    <location>
        <begin position="1"/>
        <end position="13"/>
    </location>
</feature>
<feature type="transmembrane region" description="Helical" evidence="17">
    <location>
        <begin position="414"/>
        <end position="436"/>
    </location>
</feature>
<evidence type="ECO:0000256" key="10">
    <source>
        <dbReference type="ARBA" id="ARBA00033270"/>
    </source>
</evidence>
<dbReference type="PANTHER" id="PTHR30474">
    <property type="entry name" value="CELL CYCLE PROTEIN"/>
    <property type="match status" value="1"/>
</dbReference>
<dbReference type="EMBL" id="NIGF01000014">
    <property type="protein sequence ID" value="PQV63266.1"/>
    <property type="molecule type" value="Genomic_DNA"/>
</dbReference>
<feature type="transmembrane region" description="Helical" evidence="17">
    <location>
        <begin position="264"/>
        <end position="281"/>
    </location>
</feature>
<evidence type="ECO:0000313" key="18">
    <source>
        <dbReference type="EMBL" id="PQV63266.1"/>
    </source>
</evidence>
<dbReference type="GO" id="GO:0008955">
    <property type="term" value="F:peptidoglycan glycosyltransferase activity"/>
    <property type="evidence" value="ECO:0007669"/>
    <property type="project" value="UniProtKB-EC"/>
</dbReference>
<dbReference type="GO" id="GO:0015648">
    <property type="term" value="F:lipid-linked peptidoglycan transporter activity"/>
    <property type="evidence" value="ECO:0007669"/>
    <property type="project" value="TreeGrafter"/>
</dbReference>
<feature type="transmembrane region" description="Helical" evidence="17">
    <location>
        <begin position="240"/>
        <end position="258"/>
    </location>
</feature>
<keyword evidence="2" id="KW-0328">Glycosyltransferase</keyword>
<evidence type="ECO:0000256" key="2">
    <source>
        <dbReference type="ARBA" id="ARBA00022676"/>
    </source>
</evidence>
<feature type="transmembrane region" description="Helical" evidence="17">
    <location>
        <begin position="382"/>
        <end position="402"/>
    </location>
</feature>
<evidence type="ECO:0000256" key="11">
    <source>
        <dbReference type="ARBA" id="ARBA00038053"/>
    </source>
</evidence>
<evidence type="ECO:0000256" key="5">
    <source>
        <dbReference type="ARBA" id="ARBA00022960"/>
    </source>
</evidence>
<dbReference type="InterPro" id="IPR001182">
    <property type="entry name" value="FtsW/RodA"/>
</dbReference>
<dbReference type="GO" id="GO:0032153">
    <property type="term" value="C:cell division site"/>
    <property type="evidence" value="ECO:0007669"/>
    <property type="project" value="TreeGrafter"/>
</dbReference>
<keyword evidence="4 17" id="KW-0812">Transmembrane</keyword>
<dbReference type="GO" id="GO:0005886">
    <property type="term" value="C:plasma membrane"/>
    <property type="evidence" value="ECO:0007669"/>
    <property type="project" value="TreeGrafter"/>
</dbReference>
<evidence type="ECO:0000256" key="6">
    <source>
        <dbReference type="ARBA" id="ARBA00022984"/>
    </source>
</evidence>
<dbReference type="Pfam" id="PF01098">
    <property type="entry name" value="FTSW_RODA_SPOVE"/>
    <property type="match status" value="1"/>
</dbReference>
<comment type="catalytic activity">
    <reaction evidence="15">
        <text>[GlcNAc-(1-&gt;4)-Mur2Ac(oyl-L-Ala-gamma-D-Glu-L-Lys-D-Ala-D-Ala)](n)-di-trans,octa-cis-undecaprenyl diphosphate + beta-D-GlcNAc-(1-&gt;4)-Mur2Ac(oyl-L-Ala-gamma-D-Glu-L-Lys-D-Ala-D-Ala)-di-trans,octa-cis-undecaprenyl diphosphate = [GlcNAc-(1-&gt;4)-Mur2Ac(oyl-L-Ala-gamma-D-Glu-L-Lys-D-Ala-D-Ala)](n+1)-di-trans,octa-cis-undecaprenyl diphosphate + di-trans,octa-cis-undecaprenyl diphosphate + H(+)</text>
        <dbReference type="Rhea" id="RHEA:23708"/>
        <dbReference type="Rhea" id="RHEA-COMP:9602"/>
        <dbReference type="Rhea" id="RHEA-COMP:9603"/>
        <dbReference type="ChEBI" id="CHEBI:15378"/>
        <dbReference type="ChEBI" id="CHEBI:58405"/>
        <dbReference type="ChEBI" id="CHEBI:60033"/>
        <dbReference type="ChEBI" id="CHEBI:78435"/>
        <dbReference type="EC" id="2.4.99.28"/>
    </reaction>
</comment>
<accession>A0A2S8SR62</accession>
<keyword evidence="8 17" id="KW-0472">Membrane</keyword>
<protein>
    <recommendedName>
        <fullName evidence="12">Probable peptidoglycan glycosyltransferase FtsW</fullName>
        <ecNumber evidence="14">2.4.99.28</ecNumber>
    </recommendedName>
    <alternativeName>
        <fullName evidence="13">Cell division protein FtsW</fullName>
    </alternativeName>
    <alternativeName>
        <fullName evidence="10">Cell wall polymerase</fullName>
    </alternativeName>
    <alternativeName>
        <fullName evidence="9">Peptidoglycan polymerase</fullName>
    </alternativeName>
</protein>
<comment type="similarity">
    <text evidence="11">Belongs to the SEDS family. FtsW subfamily.</text>
</comment>
<keyword evidence="18" id="KW-0132">Cell division</keyword>
<dbReference type="GO" id="GO:0008360">
    <property type="term" value="P:regulation of cell shape"/>
    <property type="evidence" value="ECO:0007669"/>
    <property type="project" value="UniProtKB-KW"/>
</dbReference>
<feature type="transmembrane region" description="Helical" evidence="17">
    <location>
        <begin position="288"/>
        <end position="308"/>
    </location>
</feature>
<sequence>MKPQSHSASSPQRSRVAPQSRAATRSNSRSRETSARLNGSEDLDFQALRQNRIRADENRANLRLVPTELEIGESHNELEQFERLVEAKPARIARKKAAKTPCAPCHWGLLVASMLLTALSIPLVYSASTAIALDQHGGNPDFFLTRQIGFALAGFLVMIFASRIAPQKLRGFSWVLYLVAILGLAATKWSPLGASMGNTERWLRVGPITLQFSELAKIALIGVMADFWSRAARDSQKSMWPWLFAGIIAGIPLVLTFLQPHLSATLVLFAISIAIAFYAGAPRKHFTAIFASMAILAVLTAVLCKTGSMPFMKPYQQQRIAAHFGGSSKDDARTSDYQKLQGERAIMRGGVKGVGLGASLYKQGHLPAPHTDFIYAVIGEELGLFGTLGILGLYGAIVFFCFQTGHSAACAFDALLCAGVGTLIALQAAGNIGVVSGVLPVTGMPLPILTYGGSGLICALLGIGLVLAVSRAQCGEIEE</sequence>
<evidence type="ECO:0000256" key="9">
    <source>
        <dbReference type="ARBA" id="ARBA00032370"/>
    </source>
</evidence>
<dbReference type="GO" id="GO:0009252">
    <property type="term" value="P:peptidoglycan biosynthetic process"/>
    <property type="evidence" value="ECO:0007669"/>
    <property type="project" value="UniProtKB-KW"/>
</dbReference>
<feature type="transmembrane region" description="Helical" evidence="17">
    <location>
        <begin position="210"/>
        <end position="228"/>
    </location>
</feature>
<name>A0A2S8SR62_9BACT</name>
<gene>
    <name evidence="18" type="ORF">B1R32_11492</name>
</gene>
<reference evidence="18 19" key="1">
    <citation type="journal article" date="2018" name="Syst. Appl. Microbiol.">
        <title>Abditibacterium utsteinense sp. nov., the first cultivated member of candidate phylum FBP, isolated from ice-free Antarctic soil samples.</title>
        <authorList>
            <person name="Tahon G."/>
            <person name="Tytgat B."/>
            <person name="Lebbe L."/>
            <person name="Carlier A."/>
            <person name="Willems A."/>
        </authorList>
    </citation>
    <scope>NUCLEOTIDE SEQUENCE [LARGE SCALE GENOMIC DNA]</scope>
    <source>
        <strain evidence="18 19">LMG 29911</strain>
    </source>
</reference>
<comment type="subcellular location">
    <subcellularLocation>
        <location evidence="1">Membrane</location>
        <topology evidence="1">Multi-pass membrane protein</topology>
    </subcellularLocation>
</comment>
<keyword evidence="7 17" id="KW-1133">Transmembrane helix</keyword>
<evidence type="ECO:0000256" key="15">
    <source>
        <dbReference type="ARBA" id="ARBA00049902"/>
    </source>
</evidence>
<feature type="transmembrane region" description="Helical" evidence="17">
    <location>
        <begin position="105"/>
        <end position="127"/>
    </location>
</feature>
<dbReference type="RefSeq" id="WP_106380679.1">
    <property type="nucleotide sequence ID" value="NZ_NIGF01000014.1"/>
</dbReference>
<evidence type="ECO:0000256" key="13">
    <source>
        <dbReference type="ARBA" id="ARBA00041418"/>
    </source>
</evidence>
<organism evidence="18 19">
    <name type="scientific">Abditibacterium utsteinense</name>
    <dbReference type="NCBI Taxonomy" id="1960156"/>
    <lineage>
        <taxon>Bacteria</taxon>
        <taxon>Pseudomonadati</taxon>
        <taxon>Abditibacteriota</taxon>
        <taxon>Abditibacteriia</taxon>
        <taxon>Abditibacteriales</taxon>
        <taxon>Abditibacteriaceae</taxon>
        <taxon>Abditibacterium</taxon>
    </lineage>
</organism>
<feature type="transmembrane region" description="Helical" evidence="17">
    <location>
        <begin position="172"/>
        <end position="190"/>
    </location>
</feature>
<evidence type="ECO:0000256" key="3">
    <source>
        <dbReference type="ARBA" id="ARBA00022679"/>
    </source>
</evidence>
<keyword evidence="18" id="KW-0131">Cell cycle</keyword>
<dbReference type="Proteomes" id="UP000237684">
    <property type="component" value="Unassembled WGS sequence"/>
</dbReference>
<evidence type="ECO:0000256" key="14">
    <source>
        <dbReference type="ARBA" id="ARBA00044770"/>
    </source>
</evidence>
<evidence type="ECO:0000256" key="8">
    <source>
        <dbReference type="ARBA" id="ARBA00023136"/>
    </source>
</evidence>
<evidence type="ECO:0000256" key="7">
    <source>
        <dbReference type="ARBA" id="ARBA00022989"/>
    </source>
</evidence>
<feature type="transmembrane region" description="Helical" evidence="17">
    <location>
        <begin position="448"/>
        <end position="469"/>
    </location>
</feature>
<keyword evidence="19" id="KW-1185">Reference proteome</keyword>
<dbReference type="OrthoDB" id="9812661at2"/>
<evidence type="ECO:0000313" key="19">
    <source>
        <dbReference type="Proteomes" id="UP000237684"/>
    </source>
</evidence>
<dbReference type="EC" id="2.4.99.28" evidence="14"/>
<evidence type="ECO:0000256" key="4">
    <source>
        <dbReference type="ARBA" id="ARBA00022692"/>
    </source>
</evidence>
<keyword evidence="6" id="KW-0573">Peptidoglycan synthesis</keyword>
<dbReference type="GO" id="GO:0051301">
    <property type="term" value="P:cell division"/>
    <property type="evidence" value="ECO:0007669"/>
    <property type="project" value="UniProtKB-KW"/>
</dbReference>
<dbReference type="AlphaFoldDB" id="A0A2S8SR62"/>
<feature type="region of interest" description="Disordered" evidence="16">
    <location>
        <begin position="1"/>
        <end position="41"/>
    </location>
</feature>
<evidence type="ECO:0000256" key="16">
    <source>
        <dbReference type="SAM" id="MobiDB-lite"/>
    </source>
</evidence>
<proteinExistence type="inferred from homology"/>
<keyword evidence="3" id="KW-0808">Transferase</keyword>
<feature type="transmembrane region" description="Helical" evidence="17">
    <location>
        <begin position="147"/>
        <end position="165"/>
    </location>
</feature>
<evidence type="ECO:0000256" key="12">
    <source>
        <dbReference type="ARBA" id="ARBA00041185"/>
    </source>
</evidence>
<evidence type="ECO:0000256" key="17">
    <source>
        <dbReference type="SAM" id="Phobius"/>
    </source>
</evidence>